<keyword evidence="4" id="KW-0378">Hydrolase</keyword>
<evidence type="ECO:0000313" key="4">
    <source>
        <dbReference type="RefSeq" id="WP_034410969.1"/>
    </source>
</evidence>
<evidence type="ECO:0000256" key="1">
    <source>
        <dbReference type="SAM" id="MobiDB-lite"/>
    </source>
</evidence>
<proteinExistence type="predicted"/>
<feature type="region of interest" description="Disordered" evidence="1">
    <location>
        <begin position="1"/>
        <end position="21"/>
    </location>
</feature>
<dbReference type="GO" id="GO:0003676">
    <property type="term" value="F:nucleic acid binding"/>
    <property type="evidence" value="ECO:0007669"/>
    <property type="project" value="InterPro"/>
</dbReference>
<dbReference type="InterPro" id="IPR003615">
    <property type="entry name" value="HNH_nuc"/>
</dbReference>
<dbReference type="Gene3D" id="1.10.30.50">
    <property type="match status" value="1"/>
</dbReference>
<protein>
    <submittedName>
        <fullName evidence="4">HNH endonuclease</fullName>
    </submittedName>
</protein>
<dbReference type="Pfam" id="PF01844">
    <property type="entry name" value="HNH"/>
    <property type="match status" value="1"/>
</dbReference>
<keyword evidence="4" id="KW-0255">Endonuclease</keyword>
<dbReference type="AlphaFoldDB" id="A0A8B6X7E8"/>
<dbReference type="InterPro" id="IPR002711">
    <property type="entry name" value="HNH"/>
</dbReference>
<dbReference type="GO" id="GO:0004519">
    <property type="term" value="F:endonuclease activity"/>
    <property type="evidence" value="ECO:0007669"/>
    <property type="project" value="UniProtKB-KW"/>
</dbReference>
<dbReference type="RefSeq" id="WP_034410969.1">
    <property type="nucleotide sequence ID" value="NZ_AXWS01000008.1"/>
</dbReference>
<organism evidence="3 4">
    <name type="scientific">Derxia gummosa DSM 723</name>
    <dbReference type="NCBI Taxonomy" id="1121388"/>
    <lineage>
        <taxon>Bacteria</taxon>
        <taxon>Pseudomonadati</taxon>
        <taxon>Pseudomonadota</taxon>
        <taxon>Betaproteobacteria</taxon>
        <taxon>Burkholderiales</taxon>
        <taxon>Alcaligenaceae</taxon>
        <taxon>Derxia</taxon>
    </lineage>
</organism>
<reference evidence="4" key="1">
    <citation type="journal article" date="2017" name="Sci. Rep.">
        <title>Structural and functional characterization of deep-sea thermophilic bacteriophage GVE2 HNH endonuclease.</title>
        <authorList>
            <person name="Zhang L."/>
            <person name="Xu D."/>
            <person name="Huang Y."/>
            <person name="Zhu X."/>
            <person name="Rui M."/>
            <person name="Wan T."/>
            <person name="Zheng X."/>
            <person name="Shen Y."/>
            <person name="Chen X."/>
            <person name="Ma K."/>
            <person name="Gong Y."/>
        </authorList>
    </citation>
    <scope>NUCLEOTIDE SEQUENCE</scope>
</reference>
<dbReference type="SMART" id="SM00507">
    <property type="entry name" value="HNHc"/>
    <property type="match status" value="1"/>
</dbReference>
<keyword evidence="3" id="KW-1185">Reference proteome</keyword>
<dbReference type="Proteomes" id="UP000675920">
    <property type="component" value="Unplaced"/>
</dbReference>
<feature type="domain" description="HNH nuclease" evidence="2">
    <location>
        <begin position="38"/>
        <end position="91"/>
    </location>
</feature>
<accession>A0A8B6X7E8</accession>
<evidence type="ECO:0000313" key="3">
    <source>
        <dbReference type="Proteomes" id="UP000675920"/>
    </source>
</evidence>
<dbReference type="GO" id="GO:0008270">
    <property type="term" value="F:zinc ion binding"/>
    <property type="evidence" value="ECO:0007669"/>
    <property type="project" value="InterPro"/>
</dbReference>
<name>A0A8B6X7E8_9BURK</name>
<evidence type="ECO:0000259" key="2">
    <source>
        <dbReference type="SMART" id="SM00507"/>
    </source>
</evidence>
<keyword evidence="4" id="KW-0540">Nuclease</keyword>
<dbReference type="CDD" id="cd00085">
    <property type="entry name" value="HNHc"/>
    <property type="match status" value="1"/>
</dbReference>
<sequence>MKLTTLKPSLRPAPSGLRLAAAPDPIGTERMRGRRAVEARARYLRLHPLCVACGSAGAVTVATEVDHVVPLALGGSDTDANKQALCGECHRGKTKRDLAEIAAQRGA</sequence>
<reference evidence="4" key="2">
    <citation type="submission" date="2025-08" db="UniProtKB">
        <authorList>
            <consortium name="RefSeq"/>
        </authorList>
    </citation>
    <scope>IDENTIFICATION</scope>
</reference>